<dbReference type="AlphaFoldDB" id="J9HRZ4"/>
<evidence type="ECO:0000313" key="2">
    <source>
        <dbReference type="EMBL" id="EJY57383.1"/>
    </source>
</evidence>
<dbReference type="EMBL" id="CH477220">
    <property type="protein sequence ID" value="EJY57383.1"/>
    <property type="molecule type" value="Genomic_DNA"/>
</dbReference>
<feature type="region of interest" description="Disordered" evidence="1">
    <location>
        <begin position="38"/>
        <end position="72"/>
    </location>
</feature>
<evidence type="ECO:0000256" key="1">
    <source>
        <dbReference type="SAM" id="MobiDB-lite"/>
    </source>
</evidence>
<reference evidence="2" key="1">
    <citation type="submission" date="2005-10" db="EMBL/GenBank/DDBJ databases">
        <authorList>
            <person name="Loftus B.J."/>
            <person name="Nene V.M."/>
            <person name="Hannick L.I."/>
            <person name="Bidwell S."/>
            <person name="Haas B."/>
            <person name="Amedeo P."/>
            <person name="Orvis J."/>
            <person name="Wortman J.R."/>
            <person name="White O.R."/>
            <person name="Salzberg S."/>
            <person name="Shumway M."/>
            <person name="Koo H."/>
            <person name="Zhao Y."/>
            <person name="Holmes M."/>
            <person name="Miller J."/>
            <person name="Schatz M."/>
            <person name="Pop M."/>
            <person name="Pai G."/>
            <person name="Utterback T."/>
            <person name="Rogers Y.-H."/>
            <person name="Kravitz S."/>
            <person name="Fraser C.M."/>
        </authorList>
    </citation>
    <scope>NUCLEOTIDE SEQUENCE</scope>
    <source>
        <strain evidence="2">Liverpool</strain>
    </source>
</reference>
<reference evidence="2" key="2">
    <citation type="journal article" date="2007" name="Science">
        <title>Genome sequence of Aedes aegypti, a major arbovirus vector.</title>
        <authorList>
            <person name="Nene V."/>
            <person name="Wortman J.R."/>
            <person name="Lawson D."/>
            <person name="Haas B."/>
            <person name="Kodira C."/>
            <person name="Tu Z.J."/>
            <person name="Loftus B."/>
            <person name="Xi Z."/>
            <person name="Megy K."/>
            <person name="Grabherr M."/>
            <person name="Ren Q."/>
            <person name="Zdobnov E.M."/>
            <person name="Lobo N.F."/>
            <person name="Campbell K.S."/>
            <person name="Brown S.E."/>
            <person name="Bonaldo M.F."/>
            <person name="Zhu J."/>
            <person name="Sinkins S.P."/>
            <person name="Hogenkamp D.G."/>
            <person name="Amedeo P."/>
            <person name="Arensburger P."/>
            <person name="Atkinson P.W."/>
            <person name="Bidwell S."/>
            <person name="Biedler J."/>
            <person name="Birney E."/>
            <person name="Bruggner R.V."/>
            <person name="Costas J."/>
            <person name="Coy M.R."/>
            <person name="Crabtree J."/>
            <person name="Crawford M."/>
            <person name="Debruyn B."/>
            <person name="Decaprio D."/>
            <person name="Eiglmeier K."/>
            <person name="Eisenstadt E."/>
            <person name="El-Dorry H."/>
            <person name="Gelbart W.M."/>
            <person name="Gomes S.L."/>
            <person name="Hammond M."/>
            <person name="Hannick L.I."/>
            <person name="Hogan J.R."/>
            <person name="Holmes M.H."/>
            <person name="Jaffe D."/>
            <person name="Johnston J.S."/>
            <person name="Kennedy R.C."/>
            <person name="Koo H."/>
            <person name="Kravitz S."/>
            <person name="Kriventseva E.V."/>
            <person name="Kulp D."/>
            <person name="Labutti K."/>
            <person name="Lee E."/>
            <person name="Li S."/>
            <person name="Lovin D.D."/>
            <person name="Mao C."/>
            <person name="Mauceli E."/>
            <person name="Menck C.F."/>
            <person name="Miller J.R."/>
            <person name="Montgomery P."/>
            <person name="Mori A."/>
            <person name="Nascimento A.L."/>
            <person name="Naveira H.F."/>
            <person name="Nusbaum C."/>
            <person name="O'leary S."/>
            <person name="Orvis J."/>
            <person name="Pertea M."/>
            <person name="Quesneville H."/>
            <person name="Reidenbach K.R."/>
            <person name="Rogers Y.H."/>
            <person name="Roth C.W."/>
            <person name="Schneider J.R."/>
            <person name="Schatz M."/>
            <person name="Shumway M."/>
            <person name="Stanke M."/>
            <person name="Stinson E.O."/>
            <person name="Tubio J.M."/>
            <person name="Vanzee J.P."/>
            <person name="Verjovski-Almeida S."/>
            <person name="Werner D."/>
            <person name="White O."/>
            <person name="Wyder S."/>
            <person name="Zeng Q."/>
            <person name="Zhao Q."/>
            <person name="Zhao Y."/>
            <person name="Hill C.A."/>
            <person name="Raikhel A.S."/>
            <person name="Soares M.B."/>
            <person name="Knudson D.L."/>
            <person name="Lee N.H."/>
            <person name="Galagan J."/>
            <person name="Salzberg S.L."/>
            <person name="Paulsen I.T."/>
            <person name="Dimopoulos G."/>
            <person name="Collins F.H."/>
            <person name="Birren B."/>
            <person name="Fraser-Liggett C.M."/>
            <person name="Severson D.W."/>
        </authorList>
    </citation>
    <scope>NUCLEOTIDE SEQUENCE [LARGE SCALE GENOMIC DNA]</scope>
    <source>
        <strain evidence="2">Liverpool</strain>
    </source>
</reference>
<evidence type="ECO:0000313" key="3">
    <source>
        <dbReference type="Proteomes" id="UP000682892"/>
    </source>
</evidence>
<sequence>MKIKKSKKQANKLRAYGLDAHGDQRIFFRSALPHREAFPGSGACGPRFRIGQGAKLKQMSSSQMTNPGHRAE</sequence>
<reference evidence="2" key="3">
    <citation type="submission" date="2012-09" db="EMBL/GenBank/DDBJ databases">
        <authorList>
            <consortium name="VectorBase"/>
        </authorList>
    </citation>
    <scope>NUCLEOTIDE SEQUENCE</scope>
    <source>
        <strain evidence="2">Liverpool</strain>
    </source>
</reference>
<name>J9HRZ4_AEDAE</name>
<organism evidence="2 3">
    <name type="scientific">Aedes aegypti</name>
    <name type="common">Yellowfever mosquito</name>
    <name type="synonym">Culex aegypti</name>
    <dbReference type="NCBI Taxonomy" id="7159"/>
    <lineage>
        <taxon>Eukaryota</taxon>
        <taxon>Metazoa</taxon>
        <taxon>Ecdysozoa</taxon>
        <taxon>Arthropoda</taxon>
        <taxon>Hexapoda</taxon>
        <taxon>Insecta</taxon>
        <taxon>Pterygota</taxon>
        <taxon>Neoptera</taxon>
        <taxon>Endopterygota</taxon>
        <taxon>Diptera</taxon>
        <taxon>Nematocera</taxon>
        <taxon>Culicoidea</taxon>
        <taxon>Culicidae</taxon>
        <taxon>Culicinae</taxon>
        <taxon>Aedini</taxon>
        <taxon>Aedes</taxon>
        <taxon>Stegomyia</taxon>
    </lineage>
</organism>
<protein>
    <submittedName>
        <fullName evidence="2">AAEL017047-PA</fullName>
    </submittedName>
</protein>
<gene>
    <name evidence="2" type="ORF">AaeL_AAEL017047</name>
</gene>
<dbReference type="Proteomes" id="UP000682892">
    <property type="component" value="Chromosome 1"/>
</dbReference>
<accession>J9HRZ4</accession>
<proteinExistence type="predicted"/>
<dbReference type="HOGENOM" id="CLU_2724229_0_0_1"/>
<dbReference type="PaxDb" id="7159-AAEL017047-PA"/>